<evidence type="ECO:0000313" key="2">
    <source>
        <dbReference type="Proteomes" id="UP000276133"/>
    </source>
</evidence>
<keyword evidence="2" id="KW-1185">Reference proteome</keyword>
<gene>
    <name evidence="1" type="ORF">BpHYR1_022632</name>
</gene>
<dbReference type="AlphaFoldDB" id="A0A3M7Q5I8"/>
<dbReference type="Proteomes" id="UP000276133">
    <property type="component" value="Unassembled WGS sequence"/>
</dbReference>
<name>A0A3M7Q5I8_BRAPC</name>
<protein>
    <submittedName>
        <fullName evidence="1">Uncharacterized protein</fullName>
    </submittedName>
</protein>
<reference evidence="1 2" key="1">
    <citation type="journal article" date="2018" name="Sci. Rep.">
        <title>Genomic signatures of local adaptation to the degree of environmental predictability in rotifers.</title>
        <authorList>
            <person name="Franch-Gras L."/>
            <person name="Hahn C."/>
            <person name="Garcia-Roger E.M."/>
            <person name="Carmona M.J."/>
            <person name="Serra M."/>
            <person name="Gomez A."/>
        </authorList>
    </citation>
    <scope>NUCLEOTIDE SEQUENCE [LARGE SCALE GENOMIC DNA]</scope>
    <source>
        <strain evidence="1">HYR1</strain>
    </source>
</reference>
<accession>A0A3M7Q5I8</accession>
<comment type="caution">
    <text evidence="1">The sequence shown here is derived from an EMBL/GenBank/DDBJ whole genome shotgun (WGS) entry which is preliminary data.</text>
</comment>
<evidence type="ECO:0000313" key="1">
    <source>
        <dbReference type="EMBL" id="RNA06519.1"/>
    </source>
</evidence>
<dbReference type="EMBL" id="REGN01007363">
    <property type="protein sequence ID" value="RNA06519.1"/>
    <property type="molecule type" value="Genomic_DNA"/>
</dbReference>
<sequence>MIDSKKSPSCKEAFFYLREIKIEALQDSILMVPSRLVRLISIFKAFTSVKEILVSNNYTLNVQDTHTDFELALIHAISITFENNNLLLTLSGFLVL</sequence>
<organism evidence="1 2">
    <name type="scientific">Brachionus plicatilis</name>
    <name type="common">Marine rotifer</name>
    <name type="synonym">Brachionus muelleri</name>
    <dbReference type="NCBI Taxonomy" id="10195"/>
    <lineage>
        <taxon>Eukaryota</taxon>
        <taxon>Metazoa</taxon>
        <taxon>Spiralia</taxon>
        <taxon>Gnathifera</taxon>
        <taxon>Rotifera</taxon>
        <taxon>Eurotatoria</taxon>
        <taxon>Monogononta</taxon>
        <taxon>Pseudotrocha</taxon>
        <taxon>Ploima</taxon>
        <taxon>Brachionidae</taxon>
        <taxon>Brachionus</taxon>
    </lineage>
</organism>
<proteinExistence type="predicted"/>